<evidence type="ECO:0000256" key="7">
    <source>
        <dbReference type="ARBA" id="ARBA00022824"/>
    </source>
</evidence>
<keyword evidence="6" id="KW-0677">Repeat</keyword>
<dbReference type="GO" id="GO:0006457">
    <property type="term" value="P:protein folding"/>
    <property type="evidence" value="ECO:0007669"/>
    <property type="project" value="TreeGrafter"/>
</dbReference>
<evidence type="ECO:0000313" key="14">
    <source>
        <dbReference type="EMBL" id="NXC93043.1"/>
    </source>
</evidence>
<comment type="caution">
    <text evidence="14">The sequence shown here is derived from an EMBL/GenBank/DDBJ whole genome shotgun (WGS) entry which is preliminary data.</text>
</comment>
<keyword evidence="10 14" id="KW-0413">Isomerase</keyword>
<dbReference type="FunFam" id="3.40.30.10:FF:000027">
    <property type="entry name" value="protein disulfide-isomerase A2"/>
    <property type="match status" value="1"/>
</dbReference>
<evidence type="ECO:0000256" key="9">
    <source>
        <dbReference type="ARBA" id="ARBA00023186"/>
    </source>
</evidence>
<keyword evidence="11" id="KW-0676">Redox-active center</keyword>
<feature type="non-terminal residue" evidence="14">
    <location>
        <position position="1"/>
    </location>
</feature>
<dbReference type="GO" id="GO:0034976">
    <property type="term" value="P:response to endoplasmic reticulum stress"/>
    <property type="evidence" value="ECO:0007669"/>
    <property type="project" value="TreeGrafter"/>
</dbReference>
<keyword evidence="15" id="KW-1185">Reference proteome</keyword>
<dbReference type="Proteomes" id="UP000611277">
    <property type="component" value="Unassembled WGS sequence"/>
</dbReference>
<dbReference type="PROSITE" id="PS51352">
    <property type="entry name" value="THIOREDOXIN_2"/>
    <property type="match status" value="2"/>
</dbReference>
<evidence type="ECO:0000256" key="4">
    <source>
        <dbReference type="ARBA" id="ARBA00012723"/>
    </source>
</evidence>
<dbReference type="CDD" id="cd02995">
    <property type="entry name" value="PDI_a_PDI_a'_C"/>
    <property type="match status" value="1"/>
</dbReference>
<dbReference type="Gene3D" id="3.40.30.10">
    <property type="entry name" value="Glutaredoxin"/>
    <property type="match status" value="4"/>
</dbReference>
<dbReference type="PROSITE" id="PS00194">
    <property type="entry name" value="THIOREDOXIN_1"/>
    <property type="match status" value="2"/>
</dbReference>
<dbReference type="AlphaFoldDB" id="A0A851RNE8"/>
<dbReference type="Pfam" id="PF13848">
    <property type="entry name" value="Thioredoxin_6"/>
    <property type="match status" value="1"/>
</dbReference>
<dbReference type="FunFam" id="3.40.30.10:FF:000042">
    <property type="entry name" value="protein disulfide-isomerase A2"/>
    <property type="match status" value="1"/>
</dbReference>
<dbReference type="PANTHER" id="PTHR18929:SF93">
    <property type="entry name" value="PROTEIN DISULFIDE-ISOMERASE A2"/>
    <property type="match status" value="1"/>
</dbReference>
<dbReference type="GO" id="GO:0003756">
    <property type="term" value="F:protein disulfide isomerase activity"/>
    <property type="evidence" value="ECO:0007669"/>
    <property type="project" value="UniProtKB-EC"/>
</dbReference>
<gene>
    <name evidence="14" type="primary">Pdia2</name>
    <name evidence="14" type="ORF">CERFAM_R01532</name>
</gene>
<dbReference type="InterPro" id="IPR017937">
    <property type="entry name" value="Thioredoxin_CS"/>
</dbReference>
<dbReference type="CDD" id="cd02981">
    <property type="entry name" value="PDI_b_family"/>
    <property type="match status" value="1"/>
</dbReference>
<dbReference type="EMBL" id="WBNC01000080">
    <property type="protein sequence ID" value="NXC93043.1"/>
    <property type="molecule type" value="Genomic_DNA"/>
</dbReference>
<evidence type="ECO:0000256" key="3">
    <source>
        <dbReference type="ARBA" id="ARBA00006347"/>
    </source>
</evidence>
<comment type="similarity">
    <text evidence="3">Belongs to the protein disulfide isomerase family.</text>
</comment>
<dbReference type="FunFam" id="3.40.30.10:FF:000023">
    <property type="entry name" value="Protein disulfide-isomerase"/>
    <property type="match status" value="1"/>
</dbReference>
<evidence type="ECO:0000256" key="5">
    <source>
        <dbReference type="ARBA" id="ARBA00022729"/>
    </source>
</evidence>
<dbReference type="InterPro" id="IPR036249">
    <property type="entry name" value="Thioredoxin-like_sf"/>
</dbReference>
<dbReference type="EC" id="5.3.4.1" evidence="4"/>
<name>A0A851RNE8_CERFA</name>
<dbReference type="GO" id="GO:0005788">
    <property type="term" value="C:endoplasmic reticulum lumen"/>
    <property type="evidence" value="ECO:0007669"/>
    <property type="project" value="UniProtKB-SubCell"/>
</dbReference>
<evidence type="ECO:0000313" key="15">
    <source>
        <dbReference type="Proteomes" id="UP000611277"/>
    </source>
</evidence>
<keyword evidence="5 12" id="KW-0732">Signal</keyword>
<sequence>LVWLLVLSLAWLGPALGGEDEDEEVIEEEEKKEDDVLSDEIKEEDNVLVLHEHNFARALSEHQLLLVEFYAPWCGHCQQLAPAFAQAATELRNESSPARLGKVDATAQTALATEFGITSYPTLKLFRDGNRTHPLAYTGRMDSQGIVRWMQRRAGPSATLLQDTDTIAAFINSQDLVVVGFFKDLRGEAAQAFFEVAAEMVDVTFGVAEAAELFQVYGLSADTVCLFKKFDERQTNFPVDLARGLDTAELTRLLRIHSLQLVMEFTNEVQPIPSPVTVHGSWLPCPQPPSPPPQTSNQIFGAKIPHHMLLFLNSSSPEQLSLRDGFRAAAGGFRGQVRWPHGRDMEGGFGIPQPQCPLFPAQVLFVVVDVTGHGADVLPFFGMTAADAPTLRLVKMENNRKYQMEQDNFSDLAIRTFIQAVLDGKVKPHLLSEEPPEDWDTRPVKVLVGKTFEQVAFDETKNVFVKFYAPWCPHCQAMAAAWEELAERYKDREDIVIAEMDSTANELENITIHGYPTLHYFPAGPGRKMVEYKSTRDVETFSKFLENGGMLPEEPP</sequence>
<comment type="catalytic activity">
    <reaction evidence="1">
        <text>Catalyzes the rearrangement of -S-S- bonds in proteins.</text>
        <dbReference type="EC" id="5.3.4.1"/>
    </reaction>
</comment>
<dbReference type="InterPro" id="IPR013766">
    <property type="entry name" value="Thioredoxin_domain"/>
</dbReference>
<evidence type="ECO:0000256" key="1">
    <source>
        <dbReference type="ARBA" id="ARBA00001182"/>
    </source>
</evidence>
<reference evidence="14" key="1">
    <citation type="submission" date="2019-09" db="EMBL/GenBank/DDBJ databases">
        <title>Bird 10,000 Genomes (B10K) Project - Family phase.</title>
        <authorList>
            <person name="Zhang G."/>
        </authorList>
    </citation>
    <scope>NUCLEOTIDE SEQUENCE</scope>
    <source>
        <strain evidence="14">OUT-0039</strain>
        <tissue evidence="14">Muscle</tissue>
    </source>
</reference>
<evidence type="ECO:0000256" key="6">
    <source>
        <dbReference type="ARBA" id="ARBA00022737"/>
    </source>
</evidence>
<feature type="signal peptide" evidence="12">
    <location>
        <begin position="1"/>
        <end position="17"/>
    </location>
</feature>
<feature type="non-terminal residue" evidence="14">
    <location>
        <position position="556"/>
    </location>
</feature>
<feature type="domain" description="Thioredoxin" evidence="13">
    <location>
        <begin position="403"/>
        <end position="550"/>
    </location>
</feature>
<dbReference type="PROSITE" id="PS51354">
    <property type="entry name" value="GLUTAREDOXIN_2"/>
    <property type="match status" value="1"/>
</dbReference>
<dbReference type="CDD" id="cd02961">
    <property type="entry name" value="PDI_a_family"/>
    <property type="match status" value="1"/>
</dbReference>
<dbReference type="Pfam" id="PF00085">
    <property type="entry name" value="Thioredoxin"/>
    <property type="match status" value="2"/>
</dbReference>
<evidence type="ECO:0000259" key="13">
    <source>
        <dbReference type="PROSITE" id="PS51352"/>
    </source>
</evidence>
<evidence type="ECO:0000256" key="12">
    <source>
        <dbReference type="SAM" id="SignalP"/>
    </source>
</evidence>
<protein>
    <recommendedName>
        <fullName evidence="4">protein disulfide-isomerase</fullName>
        <ecNumber evidence="4">5.3.4.1</ecNumber>
    </recommendedName>
</protein>
<dbReference type="PRINTS" id="PR00421">
    <property type="entry name" value="THIOREDOXIN"/>
</dbReference>
<keyword evidence="9" id="KW-0143">Chaperone</keyword>
<feature type="chain" id="PRO_5032335400" description="protein disulfide-isomerase" evidence="12">
    <location>
        <begin position="18"/>
        <end position="556"/>
    </location>
</feature>
<evidence type="ECO:0000256" key="2">
    <source>
        <dbReference type="ARBA" id="ARBA00004319"/>
    </source>
</evidence>
<organism evidence="14 15">
    <name type="scientific">Certhia familiaris</name>
    <name type="common">Eurasian treecreeper</name>
    <dbReference type="NCBI Taxonomy" id="73333"/>
    <lineage>
        <taxon>Eukaryota</taxon>
        <taxon>Metazoa</taxon>
        <taxon>Chordata</taxon>
        <taxon>Craniata</taxon>
        <taxon>Vertebrata</taxon>
        <taxon>Euteleostomi</taxon>
        <taxon>Archelosauria</taxon>
        <taxon>Archosauria</taxon>
        <taxon>Dinosauria</taxon>
        <taxon>Saurischia</taxon>
        <taxon>Theropoda</taxon>
        <taxon>Coelurosauria</taxon>
        <taxon>Aves</taxon>
        <taxon>Neognathae</taxon>
        <taxon>Neoaves</taxon>
        <taxon>Telluraves</taxon>
        <taxon>Australaves</taxon>
        <taxon>Passeriformes</taxon>
        <taxon>Certhiidae</taxon>
        <taxon>Certhiinae</taxon>
        <taxon>Certhia</taxon>
    </lineage>
</organism>
<accession>A0A851RNE8</accession>
<comment type="subcellular location">
    <subcellularLocation>
        <location evidence="2">Endoplasmic reticulum lumen</location>
    </subcellularLocation>
</comment>
<keyword evidence="8" id="KW-1015">Disulfide bond</keyword>
<feature type="domain" description="Thioredoxin" evidence="13">
    <location>
        <begin position="7"/>
        <end position="155"/>
    </location>
</feature>
<evidence type="ECO:0000256" key="10">
    <source>
        <dbReference type="ARBA" id="ARBA00023235"/>
    </source>
</evidence>
<dbReference type="PANTHER" id="PTHR18929">
    <property type="entry name" value="PROTEIN DISULFIDE ISOMERASE"/>
    <property type="match status" value="1"/>
</dbReference>
<dbReference type="CDD" id="cd02982">
    <property type="entry name" value="PDI_b'_family"/>
    <property type="match status" value="1"/>
</dbReference>
<evidence type="ECO:0000256" key="8">
    <source>
        <dbReference type="ARBA" id="ARBA00023157"/>
    </source>
</evidence>
<evidence type="ECO:0000256" key="11">
    <source>
        <dbReference type="ARBA" id="ARBA00023284"/>
    </source>
</evidence>
<dbReference type="SUPFAM" id="SSF52833">
    <property type="entry name" value="Thioredoxin-like"/>
    <property type="match status" value="4"/>
</dbReference>
<keyword evidence="7" id="KW-0256">Endoplasmic reticulum</keyword>
<proteinExistence type="inferred from homology"/>